<dbReference type="GO" id="GO:0006952">
    <property type="term" value="P:defense response"/>
    <property type="evidence" value="ECO:0007669"/>
    <property type="project" value="UniProtKB-KW"/>
</dbReference>
<keyword evidence="3" id="KW-1185">Reference proteome</keyword>
<sequence length="306" mass="33983">FEAIAITPSISLKKLVINDCSSAISFPRDCLPSSLESLSITNFSNLNFPKQNHGHESLKFLHIDRSCDSLISLPLDTLPNLHHLLICHCENIECLSVSKVLQNLINIEISDCPKFVSFPREGLSAPNLKSLYVYKCVNLKSLPCTLLPKLESVCVYDCPKFETFSEGGMPPSLRTIWIGNCEKLLMSSSLASMDMLTHLSIDGPCDGVEYFPKKGYALLPPSLTYLQISNCSSLHTLDCTGLLHLTSLQTLRILFCPKLENIVGERLPASLTELYISACPLLKEQCRVKYPQISHIPGIGVDENWI</sequence>
<gene>
    <name evidence="2" type="ORF">KIW84_015377</name>
</gene>
<dbReference type="Proteomes" id="UP001058974">
    <property type="component" value="Chromosome 1"/>
</dbReference>
<dbReference type="PANTHER" id="PTHR36766">
    <property type="entry name" value="PLANT BROAD-SPECTRUM MILDEW RESISTANCE PROTEIN RPW8"/>
    <property type="match status" value="1"/>
</dbReference>
<evidence type="ECO:0008006" key="4">
    <source>
        <dbReference type="Google" id="ProtNLM"/>
    </source>
</evidence>
<comment type="caution">
    <text evidence="2">The sequence shown here is derived from an EMBL/GenBank/DDBJ whole genome shotgun (WGS) entry which is preliminary data.</text>
</comment>
<reference evidence="2 3" key="1">
    <citation type="journal article" date="2022" name="Nat. Genet.">
        <title>Improved pea reference genome and pan-genome highlight genomic features and evolutionary characteristics.</title>
        <authorList>
            <person name="Yang T."/>
            <person name="Liu R."/>
            <person name="Luo Y."/>
            <person name="Hu S."/>
            <person name="Wang D."/>
            <person name="Wang C."/>
            <person name="Pandey M.K."/>
            <person name="Ge S."/>
            <person name="Xu Q."/>
            <person name="Li N."/>
            <person name="Li G."/>
            <person name="Huang Y."/>
            <person name="Saxena R.K."/>
            <person name="Ji Y."/>
            <person name="Li M."/>
            <person name="Yan X."/>
            <person name="He Y."/>
            <person name="Liu Y."/>
            <person name="Wang X."/>
            <person name="Xiang C."/>
            <person name="Varshney R.K."/>
            <person name="Ding H."/>
            <person name="Gao S."/>
            <person name="Zong X."/>
        </authorList>
    </citation>
    <scope>NUCLEOTIDE SEQUENCE [LARGE SCALE GENOMIC DNA]</scope>
    <source>
        <strain evidence="2 3">cv. Zhongwan 6</strain>
    </source>
</reference>
<keyword evidence="1" id="KW-0611">Plant defense</keyword>
<evidence type="ECO:0000256" key="1">
    <source>
        <dbReference type="ARBA" id="ARBA00022821"/>
    </source>
</evidence>
<evidence type="ECO:0000313" key="2">
    <source>
        <dbReference type="EMBL" id="KAI5447904.1"/>
    </source>
</evidence>
<feature type="non-terminal residue" evidence="2">
    <location>
        <position position="1"/>
    </location>
</feature>
<accession>A0A9D5H0U1</accession>
<evidence type="ECO:0000313" key="3">
    <source>
        <dbReference type="Proteomes" id="UP001058974"/>
    </source>
</evidence>
<organism evidence="2 3">
    <name type="scientific">Pisum sativum</name>
    <name type="common">Garden pea</name>
    <name type="synonym">Lathyrus oleraceus</name>
    <dbReference type="NCBI Taxonomy" id="3888"/>
    <lineage>
        <taxon>Eukaryota</taxon>
        <taxon>Viridiplantae</taxon>
        <taxon>Streptophyta</taxon>
        <taxon>Embryophyta</taxon>
        <taxon>Tracheophyta</taxon>
        <taxon>Spermatophyta</taxon>
        <taxon>Magnoliopsida</taxon>
        <taxon>eudicotyledons</taxon>
        <taxon>Gunneridae</taxon>
        <taxon>Pentapetalae</taxon>
        <taxon>rosids</taxon>
        <taxon>fabids</taxon>
        <taxon>Fabales</taxon>
        <taxon>Fabaceae</taxon>
        <taxon>Papilionoideae</taxon>
        <taxon>50 kb inversion clade</taxon>
        <taxon>NPAAA clade</taxon>
        <taxon>Hologalegina</taxon>
        <taxon>IRL clade</taxon>
        <taxon>Fabeae</taxon>
        <taxon>Lathyrus</taxon>
    </lineage>
</organism>
<dbReference type="SUPFAM" id="SSF52058">
    <property type="entry name" value="L domain-like"/>
    <property type="match status" value="1"/>
</dbReference>
<name>A0A9D5H0U1_PEA</name>
<protein>
    <recommendedName>
        <fullName evidence="4">Disease resistance protein</fullName>
    </recommendedName>
</protein>
<dbReference type="AlphaFoldDB" id="A0A9D5H0U1"/>
<dbReference type="PANTHER" id="PTHR36766:SF70">
    <property type="entry name" value="DISEASE RESISTANCE PROTEIN RGA4"/>
    <property type="match status" value="1"/>
</dbReference>
<dbReference type="InterPro" id="IPR032675">
    <property type="entry name" value="LRR_dom_sf"/>
</dbReference>
<dbReference type="Gene3D" id="3.80.10.10">
    <property type="entry name" value="Ribonuclease Inhibitor"/>
    <property type="match status" value="2"/>
</dbReference>
<proteinExistence type="predicted"/>
<dbReference type="EMBL" id="JAMSHJ010000001">
    <property type="protein sequence ID" value="KAI5447904.1"/>
    <property type="molecule type" value="Genomic_DNA"/>
</dbReference>
<dbReference type="Gramene" id="Psat01G0537700-T1">
    <property type="protein sequence ID" value="KAI5447904.1"/>
    <property type="gene ID" value="KIW84_015377"/>
</dbReference>